<reference evidence="8 9" key="1">
    <citation type="submission" date="2020-08" db="EMBL/GenBank/DDBJ databases">
        <title>Genomic Encyclopedia of Type Strains, Phase IV (KMG-IV): sequencing the most valuable type-strain genomes for metagenomic binning, comparative biology and taxonomic classification.</title>
        <authorList>
            <person name="Goeker M."/>
        </authorList>
    </citation>
    <scope>NUCLEOTIDE SEQUENCE [LARGE SCALE GENOMIC DNA]</scope>
    <source>
        <strain evidence="8 9">DSM 19163</strain>
    </source>
</reference>
<dbReference type="SUPFAM" id="SSF53383">
    <property type="entry name" value="PLP-dependent transferases"/>
    <property type="match status" value="1"/>
</dbReference>
<dbReference type="RefSeq" id="WP_183675340.1">
    <property type="nucleotide sequence ID" value="NZ_CBCRYX010000013.1"/>
</dbReference>
<dbReference type="PANTHER" id="PTHR43277">
    <property type="entry name" value="ARGININE DECARBOXYLASE"/>
    <property type="match status" value="1"/>
</dbReference>
<evidence type="ECO:0000256" key="5">
    <source>
        <dbReference type="ARBA" id="ARBA00023239"/>
    </source>
</evidence>
<dbReference type="SUPFAM" id="SSF55904">
    <property type="entry name" value="Ornithine decarboxylase C-terminal domain"/>
    <property type="match status" value="1"/>
</dbReference>
<comment type="caution">
    <text evidence="8">The sequence shown here is derived from an EMBL/GenBank/DDBJ whole genome shotgun (WGS) entry which is preliminary data.</text>
</comment>
<dbReference type="InterPro" id="IPR015421">
    <property type="entry name" value="PyrdxlP-dep_Trfase_major"/>
</dbReference>
<protein>
    <submittedName>
        <fullName evidence="8">Arginine/lysine/ornithine decarboxylase</fullName>
    </submittedName>
</protein>
<dbReference type="InterPro" id="IPR052357">
    <property type="entry name" value="Orn_Lys_Arg_decarboxylase-I"/>
</dbReference>
<proteinExistence type="inferred from homology"/>
<dbReference type="InterPro" id="IPR036633">
    <property type="entry name" value="Prn/Lys/Arg_de-COase_C_sf"/>
</dbReference>
<feature type="domain" description="Orn/Lys/Arg decarboxylases family 1 pyridoxal-P attachment site" evidence="6">
    <location>
        <begin position="128"/>
        <end position="262"/>
    </location>
</feature>
<name>A0A9Q2D0C4_9STAP</name>
<comment type="similarity">
    <text evidence="2">Belongs to the Orn/Lys/Arg decarboxylase class-I family.</text>
</comment>
<dbReference type="GO" id="GO:0016831">
    <property type="term" value="F:carboxy-lyase activity"/>
    <property type="evidence" value="ECO:0007669"/>
    <property type="project" value="UniProtKB-KW"/>
</dbReference>
<evidence type="ECO:0000256" key="3">
    <source>
        <dbReference type="ARBA" id="ARBA00022793"/>
    </source>
</evidence>
<feature type="domain" description="Orn/Lys/Arg decarboxylase C-terminal" evidence="7">
    <location>
        <begin position="336"/>
        <end position="371"/>
    </location>
</feature>
<evidence type="ECO:0000256" key="1">
    <source>
        <dbReference type="ARBA" id="ARBA00001933"/>
    </source>
</evidence>
<accession>A0A9Q2D0C4</accession>
<evidence type="ECO:0000256" key="2">
    <source>
        <dbReference type="ARBA" id="ARBA00010671"/>
    </source>
</evidence>
<keyword evidence="4" id="KW-0663">Pyridoxal phosphate</keyword>
<sequence length="400" mass="45516">MDLHDALKKVSSGISMHVPGHKNNTIGFLSDIKIDYDLTEVPGLDNLHEPEDILKELNDTLGSVHNCYAQLVVNGSTTGMLASVHALNNQSNDFFYIGESHKSLYNALSLLNKQPKQFNIDLLKSGDVIVITSPTYYGDLLDVTDIIVKAKEKDVRIIVDEAHGAHFNVTRNFPRSLIHSDVDVVIQSYHKMLPSFTGASVTFVKEKRLYEKIMHYINIFETSSPNYLVMASIENALHFYNTYNDEIFFKKRAELIEHLKQNNIIVETVDDPAKLVLSIEGFSPYDLERSLRDVNIYSEMVSHRGVLWCLPLLHYGDTYPFQELLSNINQLNIKKIKDEKIDISKLDGKVAVETITPYPPGVPLILEGEFIDIKLLDEFVTKNVKIEGLRKNLEYYKIEV</sequence>
<dbReference type="Gene3D" id="3.90.100.10">
    <property type="entry name" value="Orn/Lys/Arg decarboxylase, C-terminal domain"/>
    <property type="match status" value="1"/>
</dbReference>
<gene>
    <name evidence="8" type="ORF">HNQ45_001486</name>
</gene>
<dbReference type="PANTHER" id="PTHR43277:SF3">
    <property type="entry name" value="DECARBOXYLASE, PUTATIVE-RELATED"/>
    <property type="match status" value="1"/>
</dbReference>
<dbReference type="Pfam" id="PF01276">
    <property type="entry name" value="OKR_DC_1"/>
    <property type="match status" value="1"/>
</dbReference>
<evidence type="ECO:0000313" key="9">
    <source>
        <dbReference type="Proteomes" id="UP000579136"/>
    </source>
</evidence>
<dbReference type="Gene3D" id="3.40.640.10">
    <property type="entry name" value="Type I PLP-dependent aspartate aminotransferase-like (Major domain)"/>
    <property type="match status" value="2"/>
</dbReference>
<evidence type="ECO:0000259" key="7">
    <source>
        <dbReference type="Pfam" id="PF03711"/>
    </source>
</evidence>
<evidence type="ECO:0000259" key="6">
    <source>
        <dbReference type="Pfam" id="PF01276"/>
    </source>
</evidence>
<dbReference type="InterPro" id="IPR000310">
    <property type="entry name" value="Orn/Lys/Arg_deCO2ase_major_dom"/>
</dbReference>
<keyword evidence="5" id="KW-0456">Lyase</keyword>
<evidence type="ECO:0000256" key="4">
    <source>
        <dbReference type="ARBA" id="ARBA00022898"/>
    </source>
</evidence>
<comment type="cofactor">
    <cofactor evidence="1">
        <name>pyridoxal 5'-phosphate</name>
        <dbReference type="ChEBI" id="CHEBI:597326"/>
    </cofactor>
</comment>
<dbReference type="InterPro" id="IPR015424">
    <property type="entry name" value="PyrdxlP-dep_Trfase"/>
</dbReference>
<dbReference type="EMBL" id="JACHHF010000010">
    <property type="protein sequence ID" value="MBB5176598.1"/>
    <property type="molecule type" value="Genomic_DNA"/>
</dbReference>
<dbReference type="Pfam" id="PF03711">
    <property type="entry name" value="OKR_DC_1_C"/>
    <property type="match status" value="1"/>
</dbReference>
<evidence type="ECO:0000313" key="8">
    <source>
        <dbReference type="EMBL" id="MBB5176598.1"/>
    </source>
</evidence>
<organism evidence="8 9">
    <name type="scientific">Nosocomiicoccus ampullae</name>
    <dbReference type="NCBI Taxonomy" id="489910"/>
    <lineage>
        <taxon>Bacteria</taxon>
        <taxon>Bacillati</taxon>
        <taxon>Bacillota</taxon>
        <taxon>Bacilli</taxon>
        <taxon>Bacillales</taxon>
        <taxon>Staphylococcaceae</taxon>
        <taxon>Nosocomiicoccus</taxon>
    </lineage>
</organism>
<keyword evidence="3" id="KW-0210">Decarboxylase</keyword>
<dbReference type="AlphaFoldDB" id="A0A9Q2D0C4"/>
<keyword evidence="9" id="KW-1185">Reference proteome</keyword>
<dbReference type="InterPro" id="IPR008286">
    <property type="entry name" value="Prn/Lys/Arg_de-COase_C"/>
</dbReference>
<dbReference type="Proteomes" id="UP000579136">
    <property type="component" value="Unassembled WGS sequence"/>
</dbReference>